<dbReference type="InterPro" id="IPR016162">
    <property type="entry name" value="Ald_DH_N"/>
</dbReference>
<evidence type="ECO:0000259" key="3">
    <source>
        <dbReference type="Pfam" id="PF00171"/>
    </source>
</evidence>
<dbReference type="Pfam" id="PF00171">
    <property type="entry name" value="Aldedh"/>
    <property type="match status" value="1"/>
</dbReference>
<evidence type="ECO:0000313" key="5">
    <source>
        <dbReference type="Proteomes" id="UP000606194"/>
    </source>
</evidence>
<feature type="domain" description="Aldehyde dehydrogenase" evidence="3">
    <location>
        <begin position="5"/>
        <end position="448"/>
    </location>
</feature>
<organism evidence="4 5">
    <name type="scientific">Streptomyces humidus</name>
    <dbReference type="NCBI Taxonomy" id="52259"/>
    <lineage>
        <taxon>Bacteria</taxon>
        <taxon>Bacillati</taxon>
        <taxon>Actinomycetota</taxon>
        <taxon>Actinomycetes</taxon>
        <taxon>Kitasatosporales</taxon>
        <taxon>Streptomycetaceae</taxon>
        <taxon>Streptomyces</taxon>
    </lineage>
</organism>
<dbReference type="PANTHER" id="PTHR43217">
    <property type="entry name" value="SUCCINATE SEMIALDEHYDE DEHYDROGENASE [NAD(P)+] SAD"/>
    <property type="match status" value="1"/>
</dbReference>
<dbReference type="Proteomes" id="UP000606194">
    <property type="component" value="Unassembled WGS sequence"/>
</dbReference>
<dbReference type="RefSeq" id="WP_190154421.1">
    <property type="nucleotide sequence ID" value="NZ_BMTL01000070.1"/>
</dbReference>
<gene>
    <name evidence="4" type="ORF">GCM10010269_82120</name>
</gene>
<dbReference type="EMBL" id="BMTL01000070">
    <property type="protein sequence ID" value="GGS31118.1"/>
    <property type="molecule type" value="Genomic_DNA"/>
</dbReference>
<name>A0A918GEM1_9ACTN</name>
<keyword evidence="5" id="KW-1185">Reference proteome</keyword>
<dbReference type="InterPro" id="IPR016163">
    <property type="entry name" value="Ald_DH_C"/>
</dbReference>
<dbReference type="PROSITE" id="PS00070">
    <property type="entry name" value="ALDEHYDE_DEHYDR_CYS"/>
    <property type="match status" value="1"/>
</dbReference>
<dbReference type="PANTHER" id="PTHR43217:SF2">
    <property type="entry name" value="SUCCINATE-SEMIALDEHYDE DEHYDROGENASE [NADP(+)]"/>
    <property type="match status" value="1"/>
</dbReference>
<feature type="compositionally biased region" description="Polar residues" evidence="2">
    <location>
        <begin position="1"/>
        <end position="10"/>
    </location>
</feature>
<proteinExistence type="predicted"/>
<dbReference type="Gene3D" id="3.40.605.10">
    <property type="entry name" value="Aldehyde Dehydrogenase, Chain A, domain 1"/>
    <property type="match status" value="1"/>
</dbReference>
<dbReference type="GO" id="GO:0004777">
    <property type="term" value="F:succinate-semialdehyde dehydrogenase (NAD+) activity"/>
    <property type="evidence" value="ECO:0007669"/>
    <property type="project" value="TreeGrafter"/>
</dbReference>
<dbReference type="InterPro" id="IPR015590">
    <property type="entry name" value="Aldehyde_DH_dom"/>
</dbReference>
<dbReference type="InterPro" id="IPR016161">
    <property type="entry name" value="Ald_DH/histidinol_DH"/>
</dbReference>
<evidence type="ECO:0000256" key="1">
    <source>
        <dbReference type="ARBA" id="ARBA00023002"/>
    </source>
</evidence>
<protein>
    <submittedName>
        <fullName evidence="4">Aldehyde dehydrogenase family protein</fullName>
    </submittedName>
</protein>
<evidence type="ECO:0000313" key="4">
    <source>
        <dbReference type="EMBL" id="GGS31118.1"/>
    </source>
</evidence>
<dbReference type="SUPFAM" id="SSF53720">
    <property type="entry name" value="ALDH-like"/>
    <property type="match status" value="1"/>
</dbReference>
<dbReference type="Gene3D" id="3.40.309.10">
    <property type="entry name" value="Aldehyde Dehydrogenase, Chain A, domain 2"/>
    <property type="match status" value="1"/>
</dbReference>
<reference evidence="4" key="2">
    <citation type="submission" date="2020-09" db="EMBL/GenBank/DDBJ databases">
        <authorList>
            <person name="Sun Q."/>
            <person name="Ohkuma M."/>
        </authorList>
    </citation>
    <scope>NUCLEOTIDE SEQUENCE</scope>
    <source>
        <strain evidence="4">JCM 4386</strain>
    </source>
</reference>
<accession>A0A918GEM1</accession>
<dbReference type="AlphaFoldDB" id="A0A918GEM1"/>
<dbReference type="InterPro" id="IPR047110">
    <property type="entry name" value="GABD/Sad-like"/>
</dbReference>
<comment type="caution">
    <text evidence="4">The sequence shown here is derived from an EMBL/GenBank/DDBJ whole genome shotgun (WGS) entry which is preliminary data.</text>
</comment>
<reference evidence="4" key="1">
    <citation type="journal article" date="2014" name="Int. J. Syst. Evol. Microbiol.">
        <title>Complete genome sequence of Corynebacterium casei LMG S-19264T (=DSM 44701T), isolated from a smear-ripened cheese.</title>
        <authorList>
            <consortium name="US DOE Joint Genome Institute (JGI-PGF)"/>
            <person name="Walter F."/>
            <person name="Albersmeier A."/>
            <person name="Kalinowski J."/>
            <person name="Ruckert C."/>
        </authorList>
    </citation>
    <scope>NUCLEOTIDE SEQUENCE</scope>
    <source>
        <strain evidence="4">JCM 4386</strain>
    </source>
</reference>
<sequence length="455" mass="48488">MPSPSFQVVNPATGEESAPHPFITDTELEAVLSTARDIQREWASWAAPARAKILNDVARYHRNNLEELATIAVREMGKPITQARAEVEFSADIYDYYADNGTAFLADEPIAVSGSGSALIRKQPIGTVLGIMPWNFPYYQVARFAAPALMAGNSVLLKPAPQCPDSSASIAYAFSVAPQGVFTRILASESAIANLIEDTRVAGVSFTGSERAGAIVGGLAGAAVKKTVLELGGSDPFLVLDVTSVDTVVEAAVEARLDNSGQSCNGAKRIIVIDRHYDDFVRQFVERLSEITPADPMLDDTVLGPLSSADAAERLAAQVQRAIANGATALLAPERRRAFHGCGVLADVTADNPVHREELFGPVAVLYRAADEGHAVEIANDTPFGLGSYVYTDDLNQANRVANALDTGMVYINGVGQDAVELPFGGTKRSGVGRELGSLGIREFVNHQLIRTVTY</sequence>
<dbReference type="InterPro" id="IPR016160">
    <property type="entry name" value="Ald_DH_CS_CYS"/>
</dbReference>
<keyword evidence="1" id="KW-0560">Oxidoreductase</keyword>
<evidence type="ECO:0000256" key="2">
    <source>
        <dbReference type="SAM" id="MobiDB-lite"/>
    </source>
</evidence>
<feature type="region of interest" description="Disordered" evidence="2">
    <location>
        <begin position="1"/>
        <end position="20"/>
    </location>
</feature>